<evidence type="ECO:0000256" key="7">
    <source>
        <dbReference type="ARBA" id="ARBA00022989"/>
    </source>
</evidence>
<dbReference type="PANTHER" id="PTHR32196:SF71">
    <property type="entry name" value="AUTOINDUCER 2 IMPORT SYSTEM PERMEASE PROTEIN LSRD"/>
    <property type="match status" value="1"/>
</dbReference>
<feature type="transmembrane region" description="Helical" evidence="11">
    <location>
        <begin position="69"/>
        <end position="86"/>
    </location>
</feature>
<keyword evidence="5" id="KW-0997">Cell inner membrane</keyword>
<keyword evidence="7 11" id="KW-1133">Transmembrane helix</keyword>
<evidence type="ECO:0000313" key="12">
    <source>
        <dbReference type="EMBL" id="MCY0096336.1"/>
    </source>
</evidence>
<feature type="transmembrane region" description="Helical" evidence="11">
    <location>
        <begin position="12"/>
        <end position="32"/>
    </location>
</feature>
<evidence type="ECO:0000256" key="4">
    <source>
        <dbReference type="ARBA" id="ARBA00022475"/>
    </source>
</evidence>
<feature type="transmembrane region" description="Helical" evidence="11">
    <location>
        <begin position="248"/>
        <end position="265"/>
    </location>
</feature>
<evidence type="ECO:0000256" key="9">
    <source>
        <dbReference type="ARBA" id="ARBA00025439"/>
    </source>
</evidence>
<comment type="caution">
    <text evidence="12">The sequence shown here is derived from an EMBL/GenBank/DDBJ whole genome shotgun (WGS) entry which is preliminary data.</text>
</comment>
<evidence type="ECO:0000256" key="5">
    <source>
        <dbReference type="ARBA" id="ARBA00022519"/>
    </source>
</evidence>
<comment type="function">
    <text evidence="9">Part of the ABC transporter complex LsrABCD involved in autoinducer 2 (AI-2) import. Probably responsible for the translocation of the substrate across the membrane.</text>
</comment>
<evidence type="ECO:0000256" key="11">
    <source>
        <dbReference type="SAM" id="Phobius"/>
    </source>
</evidence>
<dbReference type="PANTHER" id="PTHR32196">
    <property type="entry name" value="ABC TRANSPORTER PERMEASE PROTEIN YPHD-RELATED-RELATED"/>
    <property type="match status" value="1"/>
</dbReference>
<feature type="transmembrane region" description="Helical" evidence="11">
    <location>
        <begin position="212"/>
        <end position="236"/>
    </location>
</feature>
<dbReference type="CDD" id="cd06579">
    <property type="entry name" value="TM_PBP1_transp_AraH_like"/>
    <property type="match status" value="1"/>
</dbReference>
<evidence type="ECO:0000256" key="2">
    <source>
        <dbReference type="ARBA" id="ARBA00011262"/>
    </source>
</evidence>
<evidence type="ECO:0000256" key="8">
    <source>
        <dbReference type="ARBA" id="ARBA00023136"/>
    </source>
</evidence>
<comment type="subunit">
    <text evidence="2">The complex is composed of two ATP-binding proteins (LsrA), two transmembrane proteins (LsrC and LsrD) and a solute-binding protein (LsrB).</text>
</comment>
<feature type="transmembrane region" description="Helical" evidence="11">
    <location>
        <begin position="270"/>
        <end position="290"/>
    </location>
</feature>
<evidence type="ECO:0000256" key="3">
    <source>
        <dbReference type="ARBA" id="ARBA00022448"/>
    </source>
</evidence>
<feature type="transmembrane region" description="Helical" evidence="11">
    <location>
        <begin position="165"/>
        <end position="185"/>
    </location>
</feature>
<keyword evidence="4" id="KW-1003">Cell membrane</keyword>
<feature type="transmembrane region" description="Helical" evidence="11">
    <location>
        <begin position="119"/>
        <end position="136"/>
    </location>
</feature>
<dbReference type="RefSeq" id="WP_267614169.1">
    <property type="nucleotide sequence ID" value="NZ_JAOVZQ010000001.1"/>
</dbReference>
<accession>A0ABT3YKB6</accession>
<dbReference type="Proteomes" id="UP001081283">
    <property type="component" value="Unassembled WGS sequence"/>
</dbReference>
<evidence type="ECO:0000313" key="13">
    <source>
        <dbReference type="Proteomes" id="UP001081283"/>
    </source>
</evidence>
<keyword evidence="13" id="KW-1185">Reference proteome</keyword>
<evidence type="ECO:0000256" key="1">
    <source>
        <dbReference type="ARBA" id="ARBA00004651"/>
    </source>
</evidence>
<keyword evidence="8 11" id="KW-0472">Membrane</keyword>
<protein>
    <recommendedName>
        <fullName evidence="10">Autoinducer 2 import system permease protein LsrD</fullName>
    </recommendedName>
</protein>
<evidence type="ECO:0000256" key="10">
    <source>
        <dbReference type="ARBA" id="ARBA00039381"/>
    </source>
</evidence>
<evidence type="ECO:0000256" key="6">
    <source>
        <dbReference type="ARBA" id="ARBA00022692"/>
    </source>
</evidence>
<keyword evidence="6 11" id="KW-0812">Transmembrane</keyword>
<dbReference type="InterPro" id="IPR001851">
    <property type="entry name" value="ABC_transp_permease"/>
</dbReference>
<comment type="subcellular location">
    <subcellularLocation>
        <location evidence="1">Cell membrane</location>
        <topology evidence="1">Multi-pass membrane protein</topology>
    </subcellularLocation>
</comment>
<proteinExistence type="predicted"/>
<organism evidence="12 13">
    <name type="scientific">Hoeflea ulvae</name>
    <dbReference type="NCBI Taxonomy" id="2983764"/>
    <lineage>
        <taxon>Bacteria</taxon>
        <taxon>Pseudomonadati</taxon>
        <taxon>Pseudomonadota</taxon>
        <taxon>Alphaproteobacteria</taxon>
        <taxon>Hyphomicrobiales</taxon>
        <taxon>Rhizobiaceae</taxon>
        <taxon>Hoeflea</taxon>
    </lineage>
</organism>
<name>A0ABT3YKB6_9HYPH</name>
<feature type="transmembrane region" description="Helical" evidence="11">
    <location>
        <begin position="92"/>
        <end position="112"/>
    </location>
</feature>
<dbReference type="Pfam" id="PF02653">
    <property type="entry name" value="BPD_transp_2"/>
    <property type="match status" value="1"/>
</dbReference>
<keyword evidence="3" id="KW-0813">Transport</keyword>
<dbReference type="EMBL" id="JAOVZQ010000001">
    <property type="protein sequence ID" value="MCY0096336.1"/>
    <property type="molecule type" value="Genomic_DNA"/>
</dbReference>
<sequence length="322" mass="32797">MMQAVTTAFKRNRLYGALLMVVILHLTGIALIDGYGSIFTLRSMLVLSALLAVASVGQTLVIILGGIDLSIPFVVGVANVVAAQLYGDGMDFALVFVIVSLLAMGIGALNGLISAGLGVHPLIVTLGVGTVALGAVQEWTGGFPSGSAPQFISDFVSIGGTLGPLPFPGLVPAVFVLIALVVLVLRRTTFGRQLYALGSNPSAARYALIRPVFTWTVTFAISGFFAALAGILLLGFSGSAYAGVGEPYLFQTIAAVVIGGTALVGGSGSYVGTAIGAAVLIEVNTLLIGLGFNPSAVQAGLGLGILVLVSLYGRERTVAQDI</sequence>
<feature type="transmembrane region" description="Helical" evidence="11">
    <location>
        <begin position="296"/>
        <end position="313"/>
    </location>
</feature>
<gene>
    <name evidence="12" type="ORF">OEG82_20310</name>
</gene>
<reference evidence="12" key="1">
    <citation type="submission" date="2022-10" db="EMBL/GenBank/DDBJ databases">
        <title>Hoeflea sp. J2-29, isolated from marine algae.</title>
        <authorList>
            <person name="Kristyanto S."/>
            <person name="Kim J.M."/>
            <person name="Jeon C.O."/>
        </authorList>
    </citation>
    <scope>NUCLEOTIDE SEQUENCE</scope>
    <source>
        <strain evidence="12">J2-29</strain>
    </source>
</reference>